<evidence type="ECO:0000256" key="1">
    <source>
        <dbReference type="ARBA" id="ARBA00022723"/>
    </source>
</evidence>
<dbReference type="PANTHER" id="PTHR24102">
    <property type="entry name" value="PHD FINGER PROTEIN"/>
    <property type="match status" value="1"/>
</dbReference>
<feature type="compositionally biased region" description="Basic and acidic residues" evidence="5">
    <location>
        <begin position="694"/>
        <end position="715"/>
    </location>
</feature>
<evidence type="ECO:0000313" key="8">
    <source>
        <dbReference type="Proteomes" id="UP000265515"/>
    </source>
</evidence>
<feature type="region of interest" description="Disordered" evidence="5">
    <location>
        <begin position="109"/>
        <end position="253"/>
    </location>
</feature>
<dbReference type="EMBL" id="BFEA01000307">
    <property type="protein sequence ID" value="GBG78942.1"/>
    <property type="molecule type" value="Genomic_DNA"/>
</dbReference>
<feature type="region of interest" description="Disordered" evidence="5">
    <location>
        <begin position="877"/>
        <end position="1008"/>
    </location>
</feature>
<feature type="compositionally biased region" description="Basic and acidic residues" evidence="5">
    <location>
        <begin position="733"/>
        <end position="745"/>
    </location>
</feature>
<keyword evidence="3" id="KW-0862">Zinc</keyword>
<feature type="compositionally biased region" description="Basic residues" evidence="5">
    <location>
        <begin position="212"/>
        <end position="226"/>
    </location>
</feature>
<evidence type="ECO:0000256" key="4">
    <source>
        <dbReference type="PROSITE-ProRule" id="PRU00146"/>
    </source>
</evidence>
<feature type="domain" description="PHD-type" evidence="6">
    <location>
        <begin position="14"/>
        <end position="65"/>
    </location>
</feature>
<feature type="compositionally biased region" description="Basic and acidic residues" evidence="5">
    <location>
        <begin position="909"/>
        <end position="919"/>
    </location>
</feature>
<dbReference type="InterPro" id="IPR013083">
    <property type="entry name" value="Znf_RING/FYVE/PHD"/>
</dbReference>
<dbReference type="InterPro" id="IPR019787">
    <property type="entry name" value="Znf_PHD-finger"/>
</dbReference>
<feature type="compositionally biased region" description="Basic and acidic residues" evidence="5">
    <location>
        <begin position="657"/>
        <end position="671"/>
    </location>
</feature>
<evidence type="ECO:0000256" key="3">
    <source>
        <dbReference type="ARBA" id="ARBA00022833"/>
    </source>
</evidence>
<feature type="region of interest" description="Disordered" evidence="5">
    <location>
        <begin position="507"/>
        <end position="671"/>
    </location>
</feature>
<dbReference type="Gene3D" id="3.30.40.10">
    <property type="entry name" value="Zinc/RING finger domain, C3HC4 (zinc finger)"/>
    <property type="match status" value="1"/>
</dbReference>
<organism evidence="7 8">
    <name type="scientific">Chara braunii</name>
    <name type="common">Braun's stonewort</name>
    <dbReference type="NCBI Taxonomy" id="69332"/>
    <lineage>
        <taxon>Eukaryota</taxon>
        <taxon>Viridiplantae</taxon>
        <taxon>Streptophyta</taxon>
        <taxon>Charophyceae</taxon>
        <taxon>Charales</taxon>
        <taxon>Characeae</taxon>
        <taxon>Chara</taxon>
    </lineage>
</organism>
<evidence type="ECO:0000256" key="2">
    <source>
        <dbReference type="ARBA" id="ARBA00022771"/>
    </source>
</evidence>
<feature type="compositionally biased region" description="Basic and acidic residues" evidence="5">
    <location>
        <begin position="842"/>
        <end position="859"/>
    </location>
</feature>
<comment type="caution">
    <text evidence="7">The sequence shown here is derived from an EMBL/GenBank/DDBJ whole genome shotgun (WGS) entry which is preliminary data.</text>
</comment>
<gene>
    <name evidence="7" type="ORF">CBR_g28657</name>
</gene>
<feature type="compositionally biased region" description="Pro residues" evidence="5">
    <location>
        <begin position="801"/>
        <end position="815"/>
    </location>
</feature>
<dbReference type="STRING" id="69332.A0A388L9N6"/>
<keyword evidence="1" id="KW-0479">Metal-binding</keyword>
<feature type="compositionally biased region" description="Basic and acidic residues" evidence="5">
    <location>
        <begin position="587"/>
        <end position="596"/>
    </location>
</feature>
<feature type="region of interest" description="Disordered" evidence="5">
    <location>
        <begin position="684"/>
        <end position="859"/>
    </location>
</feature>
<dbReference type="AlphaFoldDB" id="A0A388L9N6"/>
<dbReference type="PANTHER" id="PTHR24102:SF28">
    <property type="entry name" value="PHD-TYPE DOMAIN-CONTAINING PROTEIN"/>
    <property type="match status" value="1"/>
</dbReference>
<name>A0A388L9N6_CHABU</name>
<feature type="compositionally biased region" description="Acidic residues" evidence="5">
    <location>
        <begin position="746"/>
        <end position="757"/>
    </location>
</feature>
<dbReference type="InterPro" id="IPR011011">
    <property type="entry name" value="Znf_FYVE_PHD"/>
</dbReference>
<dbReference type="Pfam" id="PF00628">
    <property type="entry name" value="PHD"/>
    <property type="match status" value="1"/>
</dbReference>
<accession>A0A388L9N6</accession>
<feature type="compositionally biased region" description="Polar residues" evidence="5">
    <location>
        <begin position="308"/>
        <end position="318"/>
    </location>
</feature>
<dbReference type="Gramene" id="GBG78942">
    <property type="protein sequence ID" value="GBG78942"/>
    <property type="gene ID" value="CBR_g28657"/>
</dbReference>
<keyword evidence="8" id="KW-1185">Reference proteome</keyword>
<dbReference type="PROSITE" id="PS01359">
    <property type="entry name" value="ZF_PHD_1"/>
    <property type="match status" value="1"/>
</dbReference>
<dbReference type="InterPro" id="IPR019786">
    <property type="entry name" value="Zinc_finger_PHD-type_CS"/>
</dbReference>
<dbReference type="Proteomes" id="UP000265515">
    <property type="component" value="Unassembled WGS sequence"/>
</dbReference>
<feature type="compositionally biased region" description="Basic and acidic residues" evidence="5">
    <location>
        <begin position="637"/>
        <end position="647"/>
    </location>
</feature>
<sequence length="1121" mass="120360">MVGSRSEEGERRKSAGCGKCEKSGRLLECATCPRGYHPSCLTPPISSFRKVPKARRWTCPRCCGEGGGRFIEKSVGTANDSVGHGCAEALGGNSNLDCSFPARKNRKSSEGCAEAADTATAGVERDGGGRKGRNGGGMKPPMRSDRGLLPSPTVEDGETAVKKREADGTTHLDDGVWDRDRDRDERVAGNGEVLVADSEEEEEEEGKAAGRPGRRGRRSGMGRWRLRGGEWVGQTLSGGRSRGRLGGRANESTLAADESAANVAIDMEEEVCDMKVGEERETVERIEPCVEMVVSISCGGQGEEDPNKQTVGARQSDISGRAKGGGGGEGSNGREKRGTARGKKVEDRIGGGERMAAGQIGASAEIPAAVGYMAKVPGKRSLLTMDTGDGILILPSTRCSITDKEGKDADVNVDVEPSKRVKQSGDAEDAPIDEEKKEEEEEEEKTTWVDRDPDGLHSIATEPRGRKTSKTRKRAEMVEGGTCVARRLRLRSHSAVVDLSTADTAMDVTPVRCSGARGEPPPLDPDRNPEPDPDPNPERNPGPDDAVAAMGDDPAASGDGVLDKGGSYGDRATRAGAVRYTGGRRRAYADENGKDDADSDAAGVAIFRQGEEERVVERREDEQIRSGSRFLRSSRRGASDGRLHDASSEIGRSRRKMTVEGRMKKDEKPGLADEAVVRTVALPGLVQQQPLWSHDSRRQLRGRVLAEDDGRDGGSLERPANGGDVPGPSSSLARKEGQEKEKEKEEGEGEEDEEEEKGTERKGDEGVSAEGDERTTAAGQDGNGDTGSVGLNLEAEEGAPLCPPPPPPPPPPLPPRSLRAGNGTEQRRRGGDTATAATREGGSGEERGRDVRADPRERSRARFLSIARSRAAYFAHYQEREEEEEEEEEVVGVVAPLRQQQQEDEDEIDRNRDSAERDWPGPFSTARRVARDRAQALRKRRDQGAGGLQASSSKRAPPPPPATVVQWVPKNRHVSSFSPKGKSVAENGHGDDAVGSTGGCRRRARSGGGISHLTRGIPLSLFDLCVEVLCDMADGLGSLYGMPDVVRKKVCAGLCARRKMTPEALRLFFDGEPSDVYIGDCTLISEDDLSDAMARCSGEQLEHVTWVERGRDPRDVGGTWA</sequence>
<feature type="compositionally biased region" description="Acidic residues" evidence="5">
    <location>
        <begin position="880"/>
        <end position="890"/>
    </location>
</feature>
<feature type="compositionally biased region" description="Basic and acidic residues" evidence="5">
    <location>
        <begin position="402"/>
        <end position="425"/>
    </location>
</feature>
<dbReference type="PROSITE" id="PS50016">
    <property type="entry name" value="ZF_PHD_2"/>
    <property type="match status" value="1"/>
</dbReference>
<feature type="compositionally biased region" description="Basic and acidic residues" evidence="5">
    <location>
        <begin position="159"/>
        <end position="187"/>
    </location>
</feature>
<evidence type="ECO:0000256" key="5">
    <source>
        <dbReference type="SAM" id="MobiDB-lite"/>
    </source>
</evidence>
<evidence type="ECO:0000259" key="6">
    <source>
        <dbReference type="PROSITE" id="PS50016"/>
    </source>
</evidence>
<feature type="compositionally biased region" description="Basic and acidic residues" evidence="5">
    <location>
        <begin position="609"/>
        <end position="624"/>
    </location>
</feature>
<dbReference type="OrthoDB" id="10257471at2759"/>
<feature type="compositionally biased region" description="Acidic residues" evidence="5">
    <location>
        <begin position="426"/>
        <end position="444"/>
    </location>
</feature>
<proteinExistence type="predicted"/>
<dbReference type="SMART" id="SM00249">
    <property type="entry name" value="PHD"/>
    <property type="match status" value="1"/>
</dbReference>
<feature type="region of interest" description="Disordered" evidence="5">
    <location>
        <begin position="297"/>
        <end position="353"/>
    </location>
</feature>
<evidence type="ECO:0000313" key="7">
    <source>
        <dbReference type="EMBL" id="GBG78942.1"/>
    </source>
</evidence>
<feature type="compositionally biased region" description="Basic and acidic residues" evidence="5">
    <location>
        <begin position="445"/>
        <end position="455"/>
    </location>
</feature>
<feature type="compositionally biased region" description="Basic and acidic residues" evidence="5">
    <location>
        <begin position="758"/>
        <end position="775"/>
    </location>
</feature>
<dbReference type="SUPFAM" id="SSF57903">
    <property type="entry name" value="FYVE/PHD zinc finger"/>
    <property type="match status" value="1"/>
</dbReference>
<feature type="region of interest" description="Disordered" evidence="5">
    <location>
        <begin position="402"/>
        <end position="479"/>
    </location>
</feature>
<feature type="compositionally biased region" description="Basic and acidic residues" evidence="5">
    <location>
        <begin position="332"/>
        <end position="351"/>
    </location>
</feature>
<feature type="compositionally biased region" description="Gly residues" evidence="5">
    <location>
        <begin position="322"/>
        <end position="331"/>
    </location>
</feature>
<reference evidence="7 8" key="1">
    <citation type="journal article" date="2018" name="Cell">
        <title>The Chara Genome: Secondary Complexity and Implications for Plant Terrestrialization.</title>
        <authorList>
            <person name="Nishiyama T."/>
            <person name="Sakayama H."/>
            <person name="Vries J.D."/>
            <person name="Buschmann H."/>
            <person name="Saint-Marcoux D."/>
            <person name="Ullrich K.K."/>
            <person name="Haas F.B."/>
            <person name="Vanderstraeten L."/>
            <person name="Becker D."/>
            <person name="Lang D."/>
            <person name="Vosolsobe S."/>
            <person name="Rombauts S."/>
            <person name="Wilhelmsson P.K.I."/>
            <person name="Janitza P."/>
            <person name="Kern R."/>
            <person name="Heyl A."/>
            <person name="Rumpler F."/>
            <person name="Villalobos L.I.A.C."/>
            <person name="Clay J.M."/>
            <person name="Skokan R."/>
            <person name="Toyoda A."/>
            <person name="Suzuki Y."/>
            <person name="Kagoshima H."/>
            <person name="Schijlen E."/>
            <person name="Tajeshwar N."/>
            <person name="Catarino B."/>
            <person name="Hetherington A.J."/>
            <person name="Saltykova A."/>
            <person name="Bonnot C."/>
            <person name="Breuninger H."/>
            <person name="Symeonidi A."/>
            <person name="Radhakrishnan G.V."/>
            <person name="Van Nieuwerburgh F."/>
            <person name="Deforce D."/>
            <person name="Chang C."/>
            <person name="Karol K.G."/>
            <person name="Hedrich R."/>
            <person name="Ulvskov P."/>
            <person name="Glockner G."/>
            <person name="Delwiche C.F."/>
            <person name="Petrasek J."/>
            <person name="Van de Peer Y."/>
            <person name="Friml J."/>
            <person name="Beilby M."/>
            <person name="Dolan L."/>
            <person name="Kohara Y."/>
            <person name="Sugano S."/>
            <person name="Fujiyama A."/>
            <person name="Delaux P.-M."/>
            <person name="Quint M."/>
            <person name="TheiBen G."/>
            <person name="Hagemann M."/>
            <person name="Harholt J."/>
            <person name="Dunand C."/>
            <person name="Zachgo S."/>
            <person name="Langdale J."/>
            <person name="Maumus F."/>
            <person name="Straeten D.V.D."/>
            <person name="Gould S.B."/>
            <person name="Rensing S.A."/>
        </authorList>
    </citation>
    <scope>NUCLEOTIDE SEQUENCE [LARGE SCALE GENOMIC DNA]</scope>
    <source>
        <strain evidence="7 8">S276</strain>
    </source>
</reference>
<protein>
    <recommendedName>
        <fullName evidence="6">PHD-type domain-containing protein</fullName>
    </recommendedName>
</protein>
<dbReference type="GO" id="GO:0008270">
    <property type="term" value="F:zinc ion binding"/>
    <property type="evidence" value="ECO:0007669"/>
    <property type="project" value="UniProtKB-KW"/>
</dbReference>
<dbReference type="InterPro" id="IPR001965">
    <property type="entry name" value="Znf_PHD"/>
</dbReference>
<keyword evidence="2 4" id="KW-0863">Zinc-finger</keyword>